<evidence type="ECO:0000313" key="2">
    <source>
        <dbReference type="Proteomes" id="UP000579558"/>
    </source>
</evidence>
<dbReference type="SUPFAM" id="SSF57184">
    <property type="entry name" value="Growth factor receptor domain"/>
    <property type="match status" value="1"/>
</dbReference>
<dbReference type="OrthoDB" id="439917at2759"/>
<gene>
    <name evidence="1" type="primary">Abcg24_1</name>
    <name evidence="1" type="ORF">NOTCIN_R13094</name>
</gene>
<organism evidence="1 2">
    <name type="scientific">Notiomystis cincta</name>
    <dbReference type="NCBI Taxonomy" id="366454"/>
    <lineage>
        <taxon>Eukaryota</taxon>
        <taxon>Metazoa</taxon>
        <taxon>Chordata</taxon>
        <taxon>Craniata</taxon>
        <taxon>Vertebrata</taxon>
        <taxon>Euteleostomi</taxon>
        <taxon>Archelosauria</taxon>
        <taxon>Archosauria</taxon>
        <taxon>Dinosauria</taxon>
        <taxon>Saurischia</taxon>
        <taxon>Theropoda</taxon>
        <taxon>Coelurosauria</taxon>
        <taxon>Aves</taxon>
        <taxon>Neognathae</taxon>
        <taxon>Neoaves</taxon>
        <taxon>Telluraves</taxon>
        <taxon>Australaves</taxon>
        <taxon>Passeriformes</taxon>
        <taxon>Notiomystidae</taxon>
        <taxon>Notiomystis</taxon>
    </lineage>
</organism>
<proteinExistence type="predicted"/>
<dbReference type="AlphaFoldDB" id="A0A7K6VBV3"/>
<reference evidence="1 2" key="1">
    <citation type="submission" date="2019-09" db="EMBL/GenBank/DDBJ databases">
        <title>Bird 10,000 Genomes (B10K) Project - Family phase.</title>
        <authorList>
            <person name="Zhang G."/>
        </authorList>
    </citation>
    <scope>NUCLEOTIDE SEQUENCE [LARGE SCALE GENOMIC DNA]</scope>
    <source>
        <strain evidence="1">B10K-DU-029-75</strain>
    </source>
</reference>
<dbReference type="SMART" id="SM01411">
    <property type="entry name" value="Ephrin_rec_like"/>
    <property type="match status" value="2"/>
</dbReference>
<accession>A0A7K6VBV3</accession>
<sequence length="145" mass="14606">TPRFPLSGPCPLGHFCPQGTPFPVACPAGTLNNATGECGSQDSCLPCSPGAFCASAGLSSPTGPCSEGFYCPANFSSISPTAFLCPKGHFCGSGTALPRPCPAGQYQPATGSAACIPCQRGFYCQEPVAGDPRPCPPHSYCPTGA</sequence>
<comment type="caution">
    <text evidence="1">The sequence shown here is derived from an EMBL/GenBank/DDBJ whole genome shotgun (WGS) entry which is preliminary data.</text>
</comment>
<dbReference type="PANTHER" id="PTHR47236">
    <property type="entry name" value="GENE, 32742-RELATED-RELATED"/>
    <property type="match status" value="1"/>
</dbReference>
<dbReference type="PANTHER" id="PTHR47236:SF4">
    <property type="entry name" value="GENE 9195-RELATED"/>
    <property type="match status" value="1"/>
</dbReference>
<name>A0A7K6VBV3_9PASS</name>
<evidence type="ECO:0000313" key="1">
    <source>
        <dbReference type="EMBL" id="NWX32634.1"/>
    </source>
</evidence>
<dbReference type="Gene3D" id="2.10.50.10">
    <property type="entry name" value="Tumor Necrosis Factor Receptor, subunit A, domain 2"/>
    <property type="match status" value="1"/>
</dbReference>
<feature type="non-terminal residue" evidence="1">
    <location>
        <position position="145"/>
    </location>
</feature>
<dbReference type="InterPro" id="IPR009030">
    <property type="entry name" value="Growth_fac_rcpt_cys_sf"/>
</dbReference>
<dbReference type="Proteomes" id="UP000579558">
    <property type="component" value="Unassembled WGS sequence"/>
</dbReference>
<feature type="non-terminal residue" evidence="1">
    <location>
        <position position="1"/>
    </location>
</feature>
<keyword evidence="2" id="KW-1185">Reference proteome</keyword>
<dbReference type="EMBL" id="VZRX01013598">
    <property type="protein sequence ID" value="NWX32634.1"/>
    <property type="molecule type" value="Genomic_DNA"/>
</dbReference>
<protein>
    <submittedName>
        <fullName evidence="1">AB24G protein</fullName>
    </submittedName>
</protein>